<keyword evidence="1" id="KW-1133">Transmembrane helix</keyword>
<accession>A0A6I6QZZ1</accession>
<keyword evidence="1" id="KW-0472">Membrane</keyword>
<dbReference type="Proteomes" id="UP000464884">
    <property type="component" value="Chromosome"/>
</dbReference>
<gene>
    <name evidence="2" type="ORF">F3K97_05300</name>
</gene>
<feature type="transmembrane region" description="Helical" evidence="1">
    <location>
        <begin position="40"/>
        <end position="62"/>
    </location>
</feature>
<feature type="transmembrane region" description="Helical" evidence="1">
    <location>
        <begin position="83"/>
        <end position="101"/>
    </location>
</feature>
<protein>
    <submittedName>
        <fullName evidence="2">Uncharacterized protein</fullName>
    </submittedName>
</protein>
<name>A0A6I6QZZ1_BIFAD</name>
<reference evidence="2 3" key="1">
    <citation type="submission" date="2019-12" db="EMBL/GenBank/DDBJ databases">
        <title>Draft Genome Sequence of Bifidobacterium adolescentis ZJ2.</title>
        <authorList>
            <person name="Jin Z."/>
        </authorList>
    </citation>
    <scope>NUCLEOTIDE SEQUENCE [LARGE SCALE GENOMIC DNA]</scope>
    <source>
        <strain evidence="2 3">ZJ2</strain>
    </source>
</reference>
<evidence type="ECO:0000313" key="3">
    <source>
        <dbReference type="Proteomes" id="UP000464884"/>
    </source>
</evidence>
<dbReference type="EMBL" id="CP047129">
    <property type="protein sequence ID" value="QHB62741.1"/>
    <property type="molecule type" value="Genomic_DNA"/>
</dbReference>
<dbReference type="RefSeq" id="WP_159140640.1">
    <property type="nucleotide sequence ID" value="NZ_CP047129.1"/>
</dbReference>
<organism evidence="2 3">
    <name type="scientific">Bifidobacterium adolescentis</name>
    <dbReference type="NCBI Taxonomy" id="1680"/>
    <lineage>
        <taxon>Bacteria</taxon>
        <taxon>Bacillati</taxon>
        <taxon>Actinomycetota</taxon>
        <taxon>Actinomycetes</taxon>
        <taxon>Bifidobacteriales</taxon>
        <taxon>Bifidobacteriaceae</taxon>
        <taxon>Bifidobacterium</taxon>
    </lineage>
</organism>
<proteinExistence type="predicted"/>
<evidence type="ECO:0000256" key="1">
    <source>
        <dbReference type="SAM" id="Phobius"/>
    </source>
</evidence>
<keyword evidence="1" id="KW-0812">Transmembrane</keyword>
<sequence length="128" mass="13351">MFPYALAGEVMAAAPTNIVNDINTKVTDAVNSMTSNGSNVIAKVMAVAGGLIIAGCIVLLVWRKVAPQTQIGQSFGGNGTGSIKLIWVFAFMLVGLCLILPSTIIPWVASILAVPVQACMNIFDALTK</sequence>
<evidence type="ECO:0000313" key="2">
    <source>
        <dbReference type="EMBL" id="QHB62741.1"/>
    </source>
</evidence>
<dbReference type="AlphaFoldDB" id="A0A6I6QZZ1"/>